<reference evidence="1" key="1">
    <citation type="submission" date="2021-05" db="EMBL/GenBank/DDBJ databases">
        <authorList>
            <person name="Scholz U."/>
            <person name="Mascher M."/>
            <person name="Fiebig A."/>
        </authorList>
    </citation>
    <scope>NUCLEOTIDE SEQUENCE [LARGE SCALE GENOMIC DNA]</scope>
</reference>
<protein>
    <submittedName>
        <fullName evidence="1">Uncharacterized protein</fullName>
    </submittedName>
</protein>
<accession>A0ACD5WM58</accession>
<dbReference type="EnsemblPlants" id="AVESA.00010b.r2.4AG0646350.1">
    <property type="protein sequence ID" value="AVESA.00010b.r2.4AG0646350.1.CDS"/>
    <property type="gene ID" value="AVESA.00010b.r2.4AG0646350"/>
</dbReference>
<keyword evidence="2" id="KW-1185">Reference proteome</keyword>
<evidence type="ECO:0000313" key="1">
    <source>
        <dbReference type="EnsemblPlants" id="AVESA.00010b.r2.4AG0646350.1.CDS"/>
    </source>
</evidence>
<proteinExistence type="predicted"/>
<organism evidence="1 2">
    <name type="scientific">Avena sativa</name>
    <name type="common">Oat</name>
    <dbReference type="NCBI Taxonomy" id="4498"/>
    <lineage>
        <taxon>Eukaryota</taxon>
        <taxon>Viridiplantae</taxon>
        <taxon>Streptophyta</taxon>
        <taxon>Embryophyta</taxon>
        <taxon>Tracheophyta</taxon>
        <taxon>Spermatophyta</taxon>
        <taxon>Magnoliopsida</taxon>
        <taxon>Liliopsida</taxon>
        <taxon>Poales</taxon>
        <taxon>Poaceae</taxon>
        <taxon>BOP clade</taxon>
        <taxon>Pooideae</taxon>
        <taxon>Poodae</taxon>
        <taxon>Poeae</taxon>
        <taxon>Poeae Chloroplast Group 1 (Aveneae type)</taxon>
        <taxon>Aveninae</taxon>
        <taxon>Avena</taxon>
    </lineage>
</organism>
<reference evidence="1" key="2">
    <citation type="submission" date="2025-09" db="UniProtKB">
        <authorList>
            <consortium name="EnsemblPlants"/>
        </authorList>
    </citation>
    <scope>IDENTIFICATION</scope>
</reference>
<evidence type="ECO:0000313" key="2">
    <source>
        <dbReference type="Proteomes" id="UP001732700"/>
    </source>
</evidence>
<sequence length="1049" mass="112582">MPCSFHVRLCRRRTSRRETSHLQQTSLHVVAVDITAAPVGKPPTTLEGAPEDVKAAGSPTTAMEVATRAAAIKVVAITKVDVVAPVEGAMAVETVPTVPSNSLLPSIDVPCRAQLDVPDSPCMHGEDPDAVLSNPDVDTDSARTDIEQLASPMPRSASALADPLSVPRSPAVGMPLETGPSEPAASSDSPVAPSVSAPPSPTATPPRQMVTRRQNDVHRPRQFTDGTVRFSLLSHISSLSSSAACLHRLHVLPELHAGAASVPSSSTPQSHLRLTRRSGISCDPHSLPCPPTTSAPTTDVDDASKASCIPIPYLIPPFPSDFSTYGPWSVADLLPLVPPFPIPGSSIPDLLRRKMLQFLPCMEGGNSAAISSMKLTAWEDTAHGTPDETTTTPLTAEICAALRRELEPSPDDHSDLARCLRLTQHRIDHISARISSATPPPPSYPPPPQPLPPPPPHPRADTKRAPSYTTAKADPARAASAATPKADPARASSATTNADPKRALSATADPARGSSSSIRGRKRYRGMPSAEMVRATVPTEADILQVRTLTKRARLTFEALRGYYHRRGASENNLGGRNRADMRALSTMISRDLCLYRDKRIVGPVPGVSVGDAFTYRAELLVVGLHNYTQAGIGFVPASLVSEGHPVATSIVSSGGYLDDRDNGDVLVYTGSGGRPRNGGDHHADQAFERGNLALAYSSKYGVEVRVIRCHDCDASPSGKLYVYDGLYKVESSTYSPGKSGREVCRFNLVRLPGQDPLGSNTLRAARKLVQALASTHRLPGYLTLDLSRGKEAIRVPVCNNVDDDRSPLDDTRYIARPRLPPPPSTLERRRRCCSYKATASGWRSSSSSCACVKKNGGGGPPYNADGTLVRGVPVVYECGVHCVCSATCPNRVTQRGMKHRLEVFRSTETEWGVRTLDLIQPGAFICEFSGDAVAMDNAPGASTGWDGYVDPRKFPPRWKEWGDASAAALPDDDVQPPRFPQCPTPAYVLDVSERRNFAPYICHSGAPNTFVQFVVRADENESCPHVMVFAMETIPPMCELSIDYGIDQ</sequence>
<name>A0ACD5WM58_AVESA</name>
<dbReference type="Proteomes" id="UP001732700">
    <property type="component" value="Chromosome 4A"/>
</dbReference>